<dbReference type="OrthoDB" id="8190635at2759"/>
<gene>
    <name evidence="3" type="ORF">GEV33_012666</name>
</gene>
<dbReference type="GO" id="GO:0005886">
    <property type="term" value="C:plasma membrane"/>
    <property type="evidence" value="ECO:0007669"/>
    <property type="project" value="TreeGrafter"/>
</dbReference>
<comment type="caution">
    <text evidence="3">The sequence shown here is derived from an EMBL/GenBank/DDBJ whole genome shotgun (WGS) entry which is preliminary data.</text>
</comment>
<dbReference type="Proteomes" id="UP000719412">
    <property type="component" value="Unassembled WGS sequence"/>
</dbReference>
<dbReference type="EMBL" id="JABDTM020027705">
    <property type="protein sequence ID" value="KAH0810127.1"/>
    <property type="molecule type" value="Genomic_DNA"/>
</dbReference>
<evidence type="ECO:0008006" key="5">
    <source>
        <dbReference type="Google" id="ProtNLM"/>
    </source>
</evidence>
<reference evidence="3" key="1">
    <citation type="journal article" date="2020" name="J Insects Food Feed">
        <title>The yellow mealworm (Tenebrio molitor) genome: a resource for the emerging insects as food and feed industry.</title>
        <authorList>
            <person name="Eriksson T."/>
            <person name="Andere A."/>
            <person name="Kelstrup H."/>
            <person name="Emery V."/>
            <person name="Picard C."/>
        </authorList>
    </citation>
    <scope>NUCLEOTIDE SEQUENCE</scope>
    <source>
        <strain evidence="3">Stoneville</strain>
        <tissue evidence="3">Whole head</tissue>
    </source>
</reference>
<sequence>MPPFVLVFVVIAATSGPAVAAVGRNTVTNEDIRDAILQVVNVVRATEDKLERHEYRERVLGENLKKGLISIDKRIKLLEPFKGTINRLDQRLAAVETILMQKDERERIQLQKTFDAVEDIQKNLPIIVDKLKSDIIDKLTDLKANTPKPEPPPPSITKADLEKFQKDLDGKIDKITETMTSMEKDLNKLKEENKSMRQINNQSSENLDKVKRQLSSSEQLLEKYESKLAEYNNRIPQIPTDNYKDKNDWHTSFLQALDVQKSNVEQILSDVKAISAKINRIPEKTDLETFQNTTVVSLLSLTSDQSLRHLHDDIAAKHRNVTRSVDAIAGSIDSLAQKFDGSSQGIRTEIENLGRVEQVMVQTADSVLDTKRRVEYGVHQIITEMQQLMKAASKDVNAAINERFDTFEMSILDEETGALHNLTAKIGQEIDQVWRQIGIMHQQMSANADTLNRLQNQTDQYVNGSLTTMGNMKGKVGTITTRIMDIDENLNYLLGKLSLFNQEFYQIKLGLGKTLDEMRSTYKTVREKIEKGAGGNETQDSSGK</sequence>
<reference evidence="3" key="2">
    <citation type="submission" date="2021-08" db="EMBL/GenBank/DDBJ databases">
        <authorList>
            <person name="Eriksson T."/>
        </authorList>
    </citation>
    <scope>NUCLEOTIDE SEQUENCE</scope>
    <source>
        <strain evidence="3">Stoneville</strain>
        <tissue evidence="3">Whole head</tissue>
    </source>
</reference>
<keyword evidence="2" id="KW-0732">Signal</keyword>
<dbReference type="PANTHER" id="PTHR39960:SF1">
    <property type="entry name" value="LD34147P"/>
    <property type="match status" value="1"/>
</dbReference>
<evidence type="ECO:0000256" key="2">
    <source>
        <dbReference type="SAM" id="SignalP"/>
    </source>
</evidence>
<feature type="coiled-coil region" evidence="1">
    <location>
        <begin position="172"/>
        <end position="234"/>
    </location>
</feature>
<keyword evidence="4" id="KW-1185">Reference proteome</keyword>
<accession>A0A8J6L7Z8</accession>
<dbReference type="PANTHER" id="PTHR39960">
    <property type="entry name" value="LD34147P"/>
    <property type="match status" value="1"/>
</dbReference>
<protein>
    <recommendedName>
        <fullName evidence="5">Paramyosin</fullName>
    </recommendedName>
</protein>
<feature type="signal peptide" evidence="2">
    <location>
        <begin position="1"/>
        <end position="20"/>
    </location>
</feature>
<evidence type="ECO:0000256" key="1">
    <source>
        <dbReference type="SAM" id="Coils"/>
    </source>
</evidence>
<feature type="chain" id="PRO_5035220893" description="Paramyosin" evidence="2">
    <location>
        <begin position="21"/>
        <end position="544"/>
    </location>
</feature>
<proteinExistence type="predicted"/>
<dbReference type="AlphaFoldDB" id="A0A8J6L7Z8"/>
<evidence type="ECO:0000313" key="4">
    <source>
        <dbReference type="Proteomes" id="UP000719412"/>
    </source>
</evidence>
<name>A0A8J6L7Z8_TENMO</name>
<evidence type="ECO:0000313" key="3">
    <source>
        <dbReference type="EMBL" id="KAH0810127.1"/>
    </source>
</evidence>
<keyword evidence="1" id="KW-0175">Coiled coil</keyword>
<organism evidence="3 4">
    <name type="scientific">Tenebrio molitor</name>
    <name type="common">Yellow mealworm beetle</name>
    <dbReference type="NCBI Taxonomy" id="7067"/>
    <lineage>
        <taxon>Eukaryota</taxon>
        <taxon>Metazoa</taxon>
        <taxon>Ecdysozoa</taxon>
        <taxon>Arthropoda</taxon>
        <taxon>Hexapoda</taxon>
        <taxon>Insecta</taxon>
        <taxon>Pterygota</taxon>
        <taxon>Neoptera</taxon>
        <taxon>Endopterygota</taxon>
        <taxon>Coleoptera</taxon>
        <taxon>Polyphaga</taxon>
        <taxon>Cucujiformia</taxon>
        <taxon>Tenebrionidae</taxon>
        <taxon>Tenebrio</taxon>
    </lineage>
</organism>